<organism evidence="2 3">
    <name type="scientific">Streptosporangium longisporum</name>
    <dbReference type="NCBI Taxonomy" id="46187"/>
    <lineage>
        <taxon>Bacteria</taxon>
        <taxon>Bacillati</taxon>
        <taxon>Actinomycetota</taxon>
        <taxon>Actinomycetes</taxon>
        <taxon>Streptosporangiales</taxon>
        <taxon>Streptosporangiaceae</taxon>
        <taxon>Streptosporangium</taxon>
    </lineage>
</organism>
<comment type="caution">
    <text evidence="2">The sequence shown here is derived from an EMBL/GenBank/DDBJ whole genome shotgun (WGS) entry which is preliminary data.</text>
</comment>
<accession>A0ABN3XQ89</accession>
<reference evidence="2 3" key="1">
    <citation type="journal article" date="2019" name="Int. J. Syst. Evol. Microbiol.">
        <title>The Global Catalogue of Microorganisms (GCM) 10K type strain sequencing project: providing services to taxonomists for standard genome sequencing and annotation.</title>
        <authorList>
            <consortium name="The Broad Institute Genomics Platform"/>
            <consortium name="The Broad Institute Genome Sequencing Center for Infectious Disease"/>
            <person name="Wu L."/>
            <person name="Ma J."/>
        </authorList>
    </citation>
    <scope>NUCLEOTIDE SEQUENCE [LARGE SCALE GENOMIC DNA]</scope>
    <source>
        <strain evidence="2 3">JCM 3106</strain>
    </source>
</reference>
<keyword evidence="3" id="KW-1185">Reference proteome</keyword>
<evidence type="ECO:0000313" key="3">
    <source>
        <dbReference type="Proteomes" id="UP001499930"/>
    </source>
</evidence>
<feature type="chain" id="PRO_5045275727" evidence="1">
    <location>
        <begin position="27"/>
        <end position="179"/>
    </location>
</feature>
<dbReference type="Proteomes" id="UP001499930">
    <property type="component" value="Unassembled WGS sequence"/>
</dbReference>
<dbReference type="EMBL" id="BAAAWD010000002">
    <property type="protein sequence ID" value="GAA2986941.1"/>
    <property type="molecule type" value="Genomic_DNA"/>
</dbReference>
<name>A0ABN3XQ89_9ACTN</name>
<feature type="signal peptide" evidence="1">
    <location>
        <begin position="1"/>
        <end position="26"/>
    </location>
</feature>
<proteinExistence type="predicted"/>
<evidence type="ECO:0000256" key="1">
    <source>
        <dbReference type="SAM" id="SignalP"/>
    </source>
</evidence>
<gene>
    <name evidence="2" type="ORF">GCM10017559_03350</name>
</gene>
<dbReference type="RefSeq" id="WP_344887201.1">
    <property type="nucleotide sequence ID" value="NZ_BAAAWD010000002.1"/>
</dbReference>
<protein>
    <submittedName>
        <fullName evidence="2">Uncharacterized protein</fullName>
    </submittedName>
</protein>
<keyword evidence="1" id="KW-0732">Signal</keyword>
<evidence type="ECO:0000313" key="2">
    <source>
        <dbReference type="EMBL" id="GAA2986941.1"/>
    </source>
</evidence>
<sequence>MTTTRSLTGLALAAALVAIAPATAQAATAPAAVPATAPAAADPAAGQSATQGTIRWGTYYAPGHRARTHGSLTVSGEDHAVLPVAANSRITGKVYDLTRSASSCGWAVFRLTYRTADGKNLPFKHRSVIDCSYGTPKAFTFTQHDLYQVQLKVCSEPKASKPSLNCLYAGTWKVLYTSK</sequence>